<dbReference type="STRING" id="349095.SAMN05660299_00609"/>
<dbReference type="AlphaFoldDB" id="A0A1G9S2D6"/>
<protein>
    <submittedName>
        <fullName evidence="1">Uncharacterized protein</fullName>
    </submittedName>
</protein>
<reference evidence="1 2" key="1">
    <citation type="submission" date="2016-10" db="EMBL/GenBank/DDBJ databases">
        <authorList>
            <person name="de Groot N.N."/>
        </authorList>
    </citation>
    <scope>NUCLEOTIDE SEQUENCE [LARGE SCALE GENOMIC DNA]</scope>
    <source>
        <strain evidence="1 2">DSM 16981</strain>
    </source>
</reference>
<sequence length="193" mass="22237">MKGGDGRFFQGQRQITRYEAAELTARALAHMDRDSVEQRTMMIQRLAEEYTDELNRLGVRIRDLENKMGTIHVSGDVRLRYRYQKDHNEGNNSWDFRPRIRFDAAIDDHTSATVRFMADSQNFTVGDKSAASQSTIYPNLVYVMHTFGKTTNLLIGRWEYAMGNSLSLQHFDEMDGVQLDRAEGGGYVDGRLW</sequence>
<dbReference type="RefSeq" id="WP_091648038.1">
    <property type="nucleotide sequence ID" value="NZ_FNHQ01000004.1"/>
</dbReference>
<dbReference type="EMBL" id="FNHQ01000004">
    <property type="protein sequence ID" value="SDM29653.1"/>
    <property type="molecule type" value="Genomic_DNA"/>
</dbReference>
<organism evidence="1 2">
    <name type="scientific">Megasphaera paucivorans</name>
    <dbReference type="NCBI Taxonomy" id="349095"/>
    <lineage>
        <taxon>Bacteria</taxon>
        <taxon>Bacillati</taxon>
        <taxon>Bacillota</taxon>
        <taxon>Negativicutes</taxon>
        <taxon>Veillonellales</taxon>
        <taxon>Veillonellaceae</taxon>
        <taxon>Megasphaera</taxon>
    </lineage>
</organism>
<dbReference type="OrthoDB" id="5845122at2"/>
<evidence type="ECO:0000313" key="1">
    <source>
        <dbReference type="EMBL" id="SDM29653.1"/>
    </source>
</evidence>
<name>A0A1G9S2D6_9FIRM</name>
<keyword evidence="2" id="KW-1185">Reference proteome</keyword>
<dbReference type="SUPFAM" id="SSF56935">
    <property type="entry name" value="Porins"/>
    <property type="match status" value="1"/>
</dbReference>
<dbReference type="Proteomes" id="UP000199309">
    <property type="component" value="Unassembled WGS sequence"/>
</dbReference>
<accession>A0A1G9S2D6</accession>
<gene>
    <name evidence="1" type="ORF">SAMN05660299_00609</name>
</gene>
<proteinExistence type="predicted"/>
<evidence type="ECO:0000313" key="2">
    <source>
        <dbReference type="Proteomes" id="UP000199309"/>
    </source>
</evidence>